<evidence type="ECO:0000256" key="14">
    <source>
        <dbReference type="ARBA" id="ARBA00022989"/>
    </source>
</evidence>
<dbReference type="GO" id="GO:0008270">
    <property type="term" value="F:zinc ion binding"/>
    <property type="evidence" value="ECO:0007669"/>
    <property type="project" value="UniProtKB-KW"/>
</dbReference>
<dbReference type="InterPro" id="IPR014756">
    <property type="entry name" value="Ig_E-set"/>
</dbReference>
<keyword evidence="17 26" id="KW-0472">Membrane</keyword>
<organism evidence="30 31">
    <name type="scientific">Electrophorus voltai</name>
    <dbReference type="NCBI Taxonomy" id="2609070"/>
    <lineage>
        <taxon>Eukaryota</taxon>
        <taxon>Metazoa</taxon>
        <taxon>Chordata</taxon>
        <taxon>Craniata</taxon>
        <taxon>Vertebrata</taxon>
        <taxon>Euteleostomi</taxon>
        <taxon>Actinopterygii</taxon>
        <taxon>Neopterygii</taxon>
        <taxon>Teleostei</taxon>
        <taxon>Ostariophysi</taxon>
        <taxon>Gymnotiformes</taxon>
        <taxon>Gymnotoidei</taxon>
        <taxon>Gymnotidae</taxon>
        <taxon>Electrophorus</taxon>
    </lineage>
</organism>
<accession>A0AAD8YZL4</accession>
<evidence type="ECO:0000256" key="19">
    <source>
        <dbReference type="ARBA" id="ARBA00023242"/>
    </source>
</evidence>
<keyword evidence="13" id="KW-0862">Zinc</keyword>
<dbReference type="FunFam" id="1.10.8.10:FF:000026">
    <property type="entry name" value="E3 ubiquitin-protein ligase AMFR"/>
    <property type="match status" value="1"/>
</dbReference>
<comment type="subcellular location">
    <subcellularLocation>
        <location evidence="3">Cytoplasm</location>
    </subcellularLocation>
    <subcellularLocation>
        <location evidence="2">Endoplasmic reticulum membrane</location>
        <topology evidence="2">Multi-pass membrane protein</topology>
    </subcellularLocation>
    <subcellularLocation>
        <location evidence="1">Nucleus</location>
    </subcellularLocation>
</comment>
<dbReference type="Gene3D" id="1.10.8.10">
    <property type="entry name" value="DNA helicase RuvA subunit, C-terminal domain"/>
    <property type="match status" value="1"/>
</dbReference>
<evidence type="ECO:0000256" key="26">
    <source>
        <dbReference type="SAM" id="Phobius"/>
    </source>
</evidence>
<feature type="compositionally biased region" description="Polar residues" evidence="25">
    <location>
        <begin position="858"/>
        <end position="879"/>
    </location>
</feature>
<dbReference type="GO" id="GO:0009653">
    <property type="term" value="P:anatomical structure morphogenesis"/>
    <property type="evidence" value="ECO:0007669"/>
    <property type="project" value="UniProtKB-ARBA"/>
</dbReference>
<dbReference type="InterPro" id="IPR040675">
    <property type="entry name" value="AMFR_Ube2g2-bd"/>
</dbReference>
<dbReference type="CDD" id="cd14421">
    <property type="entry name" value="CUE_AMFR"/>
    <property type="match status" value="1"/>
</dbReference>
<evidence type="ECO:0000256" key="5">
    <source>
        <dbReference type="ARBA" id="ARBA00022490"/>
    </source>
</evidence>
<dbReference type="GO" id="GO:0005789">
    <property type="term" value="C:endoplasmic reticulum membrane"/>
    <property type="evidence" value="ECO:0007669"/>
    <property type="project" value="UniProtKB-SubCell"/>
</dbReference>
<dbReference type="EMBL" id="JAROKS010000022">
    <property type="protein sequence ID" value="KAK1788876.1"/>
    <property type="molecule type" value="Genomic_DNA"/>
</dbReference>
<feature type="region of interest" description="Disordered" evidence="25">
    <location>
        <begin position="355"/>
        <end position="384"/>
    </location>
</feature>
<evidence type="ECO:0000256" key="4">
    <source>
        <dbReference type="ARBA" id="ARBA00004906"/>
    </source>
</evidence>
<feature type="domain" description="RING-type" evidence="27">
    <location>
        <begin position="1359"/>
        <end position="1397"/>
    </location>
</feature>
<dbReference type="GO" id="GO:0007399">
    <property type="term" value="P:nervous system development"/>
    <property type="evidence" value="ECO:0007669"/>
    <property type="project" value="UniProtKB-ARBA"/>
</dbReference>
<evidence type="ECO:0000256" key="9">
    <source>
        <dbReference type="ARBA" id="ARBA00022723"/>
    </source>
</evidence>
<keyword evidence="10" id="KW-0677">Repeat</keyword>
<evidence type="ECO:0000256" key="17">
    <source>
        <dbReference type="ARBA" id="ARBA00023136"/>
    </source>
</evidence>
<dbReference type="InterPro" id="IPR013783">
    <property type="entry name" value="Ig-like_fold"/>
</dbReference>
<dbReference type="InterPro" id="IPR011539">
    <property type="entry name" value="RHD_DNA_bind_dom"/>
</dbReference>
<dbReference type="PROSITE" id="PS50089">
    <property type="entry name" value="ZF_RING_2"/>
    <property type="match status" value="1"/>
</dbReference>
<comment type="pathway">
    <text evidence="4">Protein modification; protein ubiquitination.</text>
</comment>
<dbReference type="FunFam" id="2.60.40.340:FF:000001">
    <property type="entry name" value="Nuclear factor of activated T-cells, cytoplasmic, calcineurin-dependent 2"/>
    <property type="match status" value="1"/>
</dbReference>
<evidence type="ECO:0000256" key="15">
    <source>
        <dbReference type="ARBA" id="ARBA00023015"/>
    </source>
</evidence>
<keyword evidence="16" id="KW-0238">DNA-binding</keyword>
<keyword evidence="8 26" id="KW-0812">Transmembrane</keyword>
<dbReference type="Gene3D" id="2.60.40.340">
    <property type="entry name" value="Rel homology domain (RHD), DNA-binding domain"/>
    <property type="match status" value="1"/>
</dbReference>
<feature type="compositionally biased region" description="Low complexity" evidence="25">
    <location>
        <begin position="901"/>
        <end position="917"/>
    </location>
</feature>
<evidence type="ECO:0000259" key="29">
    <source>
        <dbReference type="PROSITE" id="PS51140"/>
    </source>
</evidence>
<keyword evidence="18" id="KW-0804">Transcription</keyword>
<keyword evidence="14 26" id="KW-1133">Transmembrane helix</keyword>
<dbReference type="PROSITE" id="PS50254">
    <property type="entry name" value="REL_2"/>
    <property type="match status" value="1"/>
</dbReference>
<dbReference type="GO" id="GO:0005667">
    <property type="term" value="C:transcription regulator complex"/>
    <property type="evidence" value="ECO:0007669"/>
    <property type="project" value="TreeGrafter"/>
</dbReference>
<dbReference type="Gene3D" id="2.60.40.10">
    <property type="entry name" value="Immunoglobulins"/>
    <property type="match status" value="1"/>
</dbReference>
<dbReference type="SUPFAM" id="SSF49417">
    <property type="entry name" value="p53-like transcription factors"/>
    <property type="match status" value="1"/>
</dbReference>
<evidence type="ECO:0000256" key="8">
    <source>
        <dbReference type="ARBA" id="ARBA00022692"/>
    </source>
</evidence>
<dbReference type="InterPro" id="IPR008366">
    <property type="entry name" value="NFAT"/>
</dbReference>
<dbReference type="FunFam" id="2.60.40.10:FF:000040">
    <property type="entry name" value="Nuclear factor of activated T-cells, cytoplasmic, calcineurin-dependent 2"/>
    <property type="match status" value="1"/>
</dbReference>
<keyword evidence="31" id="KW-1185">Reference proteome</keyword>
<evidence type="ECO:0000256" key="7">
    <source>
        <dbReference type="ARBA" id="ARBA00022679"/>
    </source>
</evidence>
<evidence type="ECO:0000256" key="10">
    <source>
        <dbReference type="ARBA" id="ARBA00022737"/>
    </source>
</evidence>
<feature type="compositionally biased region" description="Low complexity" evidence="25">
    <location>
        <begin position="270"/>
        <end position="286"/>
    </location>
</feature>
<keyword evidence="11 24" id="KW-0863">Zinc-finger</keyword>
<evidence type="ECO:0000256" key="13">
    <source>
        <dbReference type="ARBA" id="ARBA00022833"/>
    </source>
</evidence>
<dbReference type="Pfam" id="PF02845">
    <property type="entry name" value="CUE"/>
    <property type="match status" value="1"/>
</dbReference>
<dbReference type="InterPro" id="IPR057992">
    <property type="entry name" value="TPR_SYVN1_N"/>
</dbReference>
<dbReference type="GO" id="GO:0033173">
    <property type="term" value="P:calcineurin-NFAT signaling cascade"/>
    <property type="evidence" value="ECO:0007669"/>
    <property type="project" value="TreeGrafter"/>
</dbReference>
<evidence type="ECO:0000256" key="2">
    <source>
        <dbReference type="ARBA" id="ARBA00004477"/>
    </source>
</evidence>
<dbReference type="InterPro" id="IPR013083">
    <property type="entry name" value="Znf_RING/FYVE/PHD"/>
</dbReference>
<dbReference type="GO" id="GO:0000981">
    <property type="term" value="F:DNA-binding transcription factor activity, RNA polymerase II-specific"/>
    <property type="evidence" value="ECO:0007669"/>
    <property type="project" value="TreeGrafter"/>
</dbReference>
<feature type="transmembrane region" description="Helical" evidence="26">
    <location>
        <begin position="1100"/>
        <end position="1128"/>
    </location>
</feature>
<dbReference type="GO" id="GO:0005634">
    <property type="term" value="C:nucleus"/>
    <property type="evidence" value="ECO:0007669"/>
    <property type="project" value="UniProtKB-SubCell"/>
</dbReference>
<feature type="region of interest" description="Disordered" evidence="25">
    <location>
        <begin position="254"/>
        <end position="327"/>
    </location>
</feature>
<dbReference type="InterPro" id="IPR001841">
    <property type="entry name" value="Znf_RING"/>
</dbReference>
<dbReference type="InterPro" id="IPR002909">
    <property type="entry name" value="IPT_dom"/>
</dbReference>
<feature type="region of interest" description="Disordered" evidence="25">
    <location>
        <begin position="114"/>
        <end position="136"/>
    </location>
</feature>
<proteinExistence type="predicted"/>
<feature type="region of interest" description="Disordered" evidence="25">
    <location>
        <begin position="824"/>
        <end position="960"/>
    </location>
</feature>
<dbReference type="PANTHER" id="PTHR12533">
    <property type="entry name" value="NFAT"/>
    <property type="match status" value="1"/>
</dbReference>
<dbReference type="InterPro" id="IPR032397">
    <property type="entry name" value="RHD_dimer"/>
</dbReference>
<feature type="transmembrane region" description="Helical" evidence="26">
    <location>
        <begin position="1204"/>
        <end position="1228"/>
    </location>
</feature>
<protein>
    <recommendedName>
        <fullName evidence="22">E3 ubiquitin-protein ligase AMFR</fullName>
        <ecNumber evidence="21">2.3.2.36</ecNumber>
    </recommendedName>
    <alternativeName>
        <fullName evidence="23">Autocrine motility factor receptor</fullName>
    </alternativeName>
</protein>
<evidence type="ECO:0000256" key="11">
    <source>
        <dbReference type="ARBA" id="ARBA00022771"/>
    </source>
</evidence>
<dbReference type="Pfam" id="PF18442">
    <property type="entry name" value="G2BR"/>
    <property type="match status" value="1"/>
</dbReference>
<dbReference type="InterPro" id="IPR008967">
    <property type="entry name" value="p53-like_TF_DNA-bd_sf"/>
</dbReference>
<dbReference type="GO" id="GO:0000978">
    <property type="term" value="F:RNA polymerase II cis-regulatory region sequence-specific DNA binding"/>
    <property type="evidence" value="ECO:0007669"/>
    <property type="project" value="TreeGrafter"/>
</dbReference>
<evidence type="ECO:0000259" key="27">
    <source>
        <dbReference type="PROSITE" id="PS50089"/>
    </source>
</evidence>
<evidence type="ECO:0000256" key="1">
    <source>
        <dbReference type="ARBA" id="ARBA00004123"/>
    </source>
</evidence>
<keyword evidence="15" id="KW-0805">Transcription regulation</keyword>
<evidence type="ECO:0000256" key="22">
    <source>
        <dbReference type="ARBA" id="ARBA00069722"/>
    </source>
</evidence>
<evidence type="ECO:0000256" key="23">
    <source>
        <dbReference type="ARBA" id="ARBA00076914"/>
    </source>
</evidence>
<dbReference type="EC" id="2.3.2.36" evidence="21"/>
<dbReference type="InterPro" id="IPR003892">
    <property type="entry name" value="CUE"/>
</dbReference>
<comment type="catalytic activity">
    <reaction evidence="20">
        <text>[E2 ubiquitin-conjugating enzyme]-S-ubiquitinyl-L-cysteine + [acceptor protein]-L-cysteine = [E2 ubiquitin-conjugating enzyme]-L-cysteine + [acceptor protein]-S-ubiquitinyl-L-cysteine.</text>
        <dbReference type="EC" id="2.3.2.36"/>
    </reaction>
</comment>
<evidence type="ECO:0000313" key="30">
    <source>
        <dbReference type="EMBL" id="KAK1788876.1"/>
    </source>
</evidence>
<evidence type="ECO:0000256" key="16">
    <source>
        <dbReference type="ARBA" id="ARBA00023125"/>
    </source>
</evidence>
<dbReference type="GO" id="GO:0060429">
    <property type="term" value="P:epithelium development"/>
    <property type="evidence" value="ECO:0007669"/>
    <property type="project" value="UniProtKB-ARBA"/>
</dbReference>
<evidence type="ECO:0000256" key="3">
    <source>
        <dbReference type="ARBA" id="ARBA00004496"/>
    </source>
</evidence>
<evidence type="ECO:0000259" key="28">
    <source>
        <dbReference type="PROSITE" id="PS50254"/>
    </source>
</evidence>
<dbReference type="PRINTS" id="PR01789">
    <property type="entry name" value="NUCFACTORATC"/>
</dbReference>
<feature type="region of interest" description="Disordered" evidence="25">
    <location>
        <begin position="1536"/>
        <end position="1570"/>
    </location>
</feature>
<gene>
    <name evidence="30" type="ORF">P4O66_015784</name>
</gene>
<dbReference type="CDD" id="cd16455">
    <property type="entry name" value="RING-H2_AMFR"/>
    <property type="match status" value="1"/>
</dbReference>
<dbReference type="Pfam" id="PF25563">
    <property type="entry name" value="TPR_SYVN1_N"/>
    <property type="match status" value="1"/>
</dbReference>
<dbReference type="Pfam" id="PF13639">
    <property type="entry name" value="zf-RING_2"/>
    <property type="match status" value="1"/>
</dbReference>
<feature type="transmembrane region" description="Helical" evidence="26">
    <location>
        <begin position="1140"/>
        <end position="1157"/>
    </location>
</feature>
<evidence type="ECO:0000313" key="31">
    <source>
        <dbReference type="Proteomes" id="UP001239994"/>
    </source>
</evidence>
<keyword evidence="5" id="KW-0963">Cytoplasm</keyword>
<dbReference type="GO" id="GO:0043130">
    <property type="term" value="F:ubiquitin binding"/>
    <property type="evidence" value="ECO:0007669"/>
    <property type="project" value="InterPro"/>
</dbReference>
<evidence type="ECO:0000256" key="21">
    <source>
        <dbReference type="ARBA" id="ARBA00034523"/>
    </source>
</evidence>
<evidence type="ECO:0000256" key="20">
    <source>
        <dbReference type="ARBA" id="ARBA00034438"/>
    </source>
</evidence>
<name>A0AAD8YZL4_9TELE</name>
<feature type="compositionally biased region" description="Polar residues" evidence="25">
    <location>
        <begin position="254"/>
        <end position="267"/>
    </location>
</feature>
<dbReference type="Pfam" id="PF00554">
    <property type="entry name" value="RHD_DNA_bind"/>
    <property type="match status" value="1"/>
</dbReference>
<keyword evidence="7" id="KW-0808">Transferase</keyword>
<dbReference type="Pfam" id="PF16179">
    <property type="entry name" value="RHD_dimer"/>
    <property type="match status" value="1"/>
</dbReference>
<keyword evidence="9" id="KW-0479">Metal-binding</keyword>
<feature type="region of interest" description="Disordered" evidence="25">
    <location>
        <begin position="1589"/>
        <end position="1648"/>
    </location>
</feature>
<comment type="caution">
    <text evidence="30">The sequence shown here is derived from an EMBL/GenBank/DDBJ whole genome shotgun (WGS) entry which is preliminary data.</text>
</comment>
<dbReference type="FunFam" id="3.30.40.10:FF:000149">
    <property type="entry name" value="E3 ubiquitin-protein ligase AMFR"/>
    <property type="match status" value="1"/>
</dbReference>
<dbReference type="InterPro" id="IPR037059">
    <property type="entry name" value="RHD_DNA_bind_dom_sf"/>
</dbReference>
<dbReference type="SMART" id="SM00429">
    <property type="entry name" value="IPT"/>
    <property type="match status" value="1"/>
</dbReference>
<dbReference type="PROSITE" id="PS51140">
    <property type="entry name" value="CUE"/>
    <property type="match status" value="1"/>
</dbReference>
<dbReference type="SMART" id="SM00546">
    <property type="entry name" value="CUE"/>
    <property type="match status" value="1"/>
</dbReference>
<keyword evidence="19" id="KW-0539">Nucleus</keyword>
<feature type="transmembrane region" description="Helical" evidence="26">
    <location>
        <begin position="1163"/>
        <end position="1183"/>
    </location>
</feature>
<dbReference type="Gene3D" id="3.30.40.10">
    <property type="entry name" value="Zinc/RING finger domain, C3HC4 (zinc finger)"/>
    <property type="match status" value="1"/>
</dbReference>
<feature type="compositionally biased region" description="Basic and acidic residues" evidence="25">
    <location>
        <begin position="1556"/>
        <end position="1570"/>
    </location>
</feature>
<feature type="domain" description="RHD" evidence="28">
    <location>
        <begin position="426"/>
        <end position="608"/>
    </location>
</feature>
<dbReference type="Proteomes" id="UP001239994">
    <property type="component" value="Unassembled WGS sequence"/>
</dbReference>
<dbReference type="SUPFAM" id="SSF81296">
    <property type="entry name" value="E set domains"/>
    <property type="match status" value="1"/>
</dbReference>
<evidence type="ECO:0000256" key="12">
    <source>
        <dbReference type="ARBA" id="ARBA00022824"/>
    </source>
</evidence>
<sequence length="1648" mass="181370">MSTAKYGGSEELDFRLLFGEDSQHTALGHTGVSANSGAPCYPSPASHEQLVVQQPPGMQGAATQLPLAQDPFPTSHATPAATYRAMDSPSRVFDCPSIQITSIPASFQLASHQDGVRADHGGATGPLVSHDQLYLPPDASHRDASALCPSPCSSLSSRSWLSDASSCESFSHVYDDVEAELNEATACFRLDSPLVSPLSSSLPSPLASPQASPQVSPLVSPFGSPGYAFREEPWFRYQQQQHCLYMRSLSPHQSPYQSPRTSVTEDTWLSPCPHSSSRPSSRPTSPYGKRPHSSAEAVPGSSSPHLSPSPSPSHSPRGSVTDDTWLGSPSLMAASMQACATEVDIPSKTRRTYQAYHGQDRMSLLPGQGDSGREDRSLVSPAPESNVEMSLLSLKKEDIVEHFLSVPPPFTWGKPKQTQTPLFRSTSLPLLDCSLLPSQYGQFELKLEVQPKPHHRAHYETEGSRGAIKSACGKHPIVKLIGYNEKPVTMQMFVGTADDRHTRPHAFYQVHRITGKTVATPSHEMVISSTKVLEIPLLPENDMSASIDCAGILKLRNADIELRKGETDVGRKNTRVRAVFRVHVPQANGKVLCLQVASIPIECSQRSAQELPQIETFSPPYGSASGGEEMLITGPNITPDSKVIFLEKGPDGRTQWEVDAKPVCEKSRDTSIVVKIPSYYKRTLLSSAQVQFYVSNGKRKRSPSQHFSYVPNQNPLNAVHVKQEFDGAGDGVACDPAKFIAMPAAQQLPEHLEQWFYSGGPVPSYTPLDHSYLNQYHPQDGSLGTGHGQYPMFHPSSLDFSKASFQGPQQSLSYNGQLSLPSNWEPLHGGKSPPLMSDHVTSLLGIGHHGSPGAVQPLKQSSSQGRTESYLSYPSNQPEPSSPGHHRSGHEPVDLGRFQNSSPSPESPVPQQSSASALVPTTLSLNGEAFTDPKSNSASLPAATSSCTSTSETSQRCSSVEHRLNITQEPGEEKELTFQSIGIQDITLDDGERLLILFVVLSAEMVRPNSRLERCPPYVSTMPLLFLERFPWPSLQTYTALSTVLLAGTILSAYTTVSETESSGTGEAQSSSGDDIKLEQSNGFGNVATTVLLHMASDSLFVWVMVNTACCGLMLVAKVIQCIVFGPLRVSEKQHLKDKFWNFIFYKFIFIFGVLNVQTVEEVVLWCLWFAVLIFLHLMVQLCKDRFEYLSFSPTTPMGSHVRVLALLVSMLMCCGGLAALCGLVGHLHGMHTVAFMVAECLLITVRTGHVIIRYSIHLWDLNHEGTWESKGSYIYYTDFIMELTLLCLDLMHHIHMLLFGNIWLSMASLVIFMQLRYLFHEVQRRIRRHKNYLRVIDNMESRFAVATPDELMANNDDCAICWDSMTSARKLPCGHLFHNSCLRSWLEQDTSCPTCRMSLNINEGEHEREPGQRVPADDTLAAGPGADTRPHLNQHNHFFHFDGSRIASWLPSFSVEVMHTTNLLSIGQANNSQLNSMAHQIQEMFPQVPYHLVLQDLQLTRSVEVTTDNILEGRIQVPFPAQPAERTPIQVNPELEEPAGASGGTEAPSAGTEDFEVRGSRFSKSAEERQRMLLQRKEELLQRARRRYLNKSPGEGATASLASAPECDEAMTPAEDEGPSSDAMTTRRRMLAAAAERRMQRQPDPPI</sequence>
<keyword evidence="6" id="KW-0597">Phosphoprotein</keyword>
<keyword evidence="12" id="KW-0256">Endoplasmic reticulum</keyword>
<dbReference type="GO" id="GO:0061630">
    <property type="term" value="F:ubiquitin protein ligase activity"/>
    <property type="evidence" value="ECO:0007669"/>
    <property type="project" value="UniProtKB-EC"/>
</dbReference>
<evidence type="ECO:0000256" key="25">
    <source>
        <dbReference type="SAM" id="MobiDB-lite"/>
    </source>
</evidence>
<evidence type="ECO:0000256" key="6">
    <source>
        <dbReference type="ARBA" id="ARBA00022553"/>
    </source>
</evidence>
<feature type="domain" description="CUE" evidence="29">
    <location>
        <begin position="1474"/>
        <end position="1516"/>
    </location>
</feature>
<dbReference type="PANTHER" id="PTHR12533:SF6">
    <property type="entry name" value="NUCLEAR FACTOR OF ACTIVATED T-CELLS, CYTOPLASMIC 3"/>
    <property type="match status" value="1"/>
</dbReference>
<feature type="compositionally biased region" description="Low complexity" evidence="25">
    <location>
        <begin position="937"/>
        <end position="958"/>
    </location>
</feature>
<evidence type="ECO:0000256" key="18">
    <source>
        <dbReference type="ARBA" id="ARBA00023163"/>
    </source>
</evidence>
<evidence type="ECO:0000256" key="24">
    <source>
        <dbReference type="PROSITE-ProRule" id="PRU00175"/>
    </source>
</evidence>
<reference evidence="30" key="1">
    <citation type="submission" date="2023-03" db="EMBL/GenBank/DDBJ databases">
        <title>Electrophorus voltai genome.</title>
        <authorList>
            <person name="Bian C."/>
        </authorList>
    </citation>
    <scope>NUCLEOTIDE SEQUENCE</scope>
    <source>
        <strain evidence="30">CB-2022</strain>
        <tissue evidence="30">Muscle</tissue>
    </source>
</reference>
<dbReference type="SMART" id="SM00184">
    <property type="entry name" value="RING"/>
    <property type="match status" value="1"/>
</dbReference>
<dbReference type="SUPFAM" id="SSF57850">
    <property type="entry name" value="RING/U-box"/>
    <property type="match status" value="1"/>
</dbReference>
<feature type="compositionally biased region" description="Acidic residues" evidence="25">
    <location>
        <begin position="1607"/>
        <end position="1620"/>
    </location>
</feature>
<feature type="transmembrane region" description="Helical" evidence="26">
    <location>
        <begin position="1298"/>
        <end position="1320"/>
    </location>
</feature>